<dbReference type="InterPro" id="IPR000863">
    <property type="entry name" value="Sulfotransferase_dom"/>
</dbReference>
<dbReference type="PANTHER" id="PTHR15723">
    <property type="entry name" value="CARBOHYDRATE SULFOTRANSFERASE 15"/>
    <property type="match status" value="1"/>
</dbReference>
<dbReference type="GO" id="GO:0050659">
    <property type="term" value="F:N-acetylgalactosamine 4-sulfate 6-O-sulfotransferase activity"/>
    <property type="evidence" value="ECO:0007669"/>
    <property type="project" value="TreeGrafter"/>
</dbReference>
<dbReference type="SUPFAM" id="SSF52540">
    <property type="entry name" value="P-loop containing nucleoside triphosphate hydrolases"/>
    <property type="match status" value="1"/>
</dbReference>
<organism evidence="2 3">
    <name type="scientific">Bugula neritina</name>
    <name type="common">Brown bryozoan</name>
    <name type="synonym">Sertularia neritina</name>
    <dbReference type="NCBI Taxonomy" id="10212"/>
    <lineage>
        <taxon>Eukaryota</taxon>
        <taxon>Metazoa</taxon>
        <taxon>Spiralia</taxon>
        <taxon>Lophotrochozoa</taxon>
        <taxon>Bryozoa</taxon>
        <taxon>Gymnolaemata</taxon>
        <taxon>Cheilostomatida</taxon>
        <taxon>Flustrina</taxon>
        <taxon>Buguloidea</taxon>
        <taxon>Bugulidae</taxon>
        <taxon>Bugula</taxon>
    </lineage>
</organism>
<dbReference type="Gene3D" id="3.40.50.300">
    <property type="entry name" value="P-loop containing nucleotide triphosphate hydrolases"/>
    <property type="match status" value="1"/>
</dbReference>
<comment type="caution">
    <text evidence="2">The sequence shown here is derived from an EMBL/GenBank/DDBJ whole genome shotgun (WGS) entry which is preliminary data.</text>
</comment>
<dbReference type="OrthoDB" id="8068875at2759"/>
<feature type="domain" description="Sulfotransferase" evidence="1">
    <location>
        <begin position="78"/>
        <end position="211"/>
    </location>
</feature>
<keyword evidence="3" id="KW-1185">Reference proteome</keyword>
<proteinExistence type="predicted"/>
<dbReference type="PANTHER" id="PTHR15723:SF0">
    <property type="entry name" value="CARBOHYDRATE SULFOTRANSFERASE 15"/>
    <property type="match status" value="1"/>
</dbReference>
<sequence length="256" mass="28737">MGDMFLTSSGGLNFEDCPNIQLADSTTEFYSNSYSADSIASGAQQRHFYTHCEHCLTTAFTDRYFGTLFLDLPTAMFQYIETNEQKFIITMKNPTDRVISEYFYPFIQKGADLSAVGGDVMHSAMSDAIDEAKQCMTDNGPTLCVYGEVAPSLSETTALYESCYYTYLEHITQQIPLSKIYFVKIEEFHASPESQIALLNKFVGLSATSRSPGRKVGHVHKPFLSETVTMLDAFFAPFNSKLSSLLSDSKWLYQRT</sequence>
<dbReference type="EMBL" id="VXIV02002034">
    <property type="protein sequence ID" value="KAF6027736.1"/>
    <property type="molecule type" value="Genomic_DNA"/>
</dbReference>
<accession>A0A7J7JQL9</accession>
<dbReference type="AlphaFoldDB" id="A0A7J7JQL9"/>
<evidence type="ECO:0000313" key="3">
    <source>
        <dbReference type="Proteomes" id="UP000593567"/>
    </source>
</evidence>
<dbReference type="Pfam" id="PF00685">
    <property type="entry name" value="Sulfotransfer_1"/>
    <property type="match status" value="1"/>
</dbReference>
<protein>
    <recommendedName>
        <fullName evidence="1">Sulfotransferase domain-containing protein</fullName>
    </recommendedName>
</protein>
<gene>
    <name evidence="2" type="ORF">EB796_013959</name>
</gene>
<evidence type="ECO:0000259" key="1">
    <source>
        <dbReference type="Pfam" id="PF00685"/>
    </source>
</evidence>
<reference evidence="2" key="1">
    <citation type="submission" date="2020-06" db="EMBL/GenBank/DDBJ databases">
        <title>Draft genome of Bugula neritina, a colonial animal packing powerful symbionts and potential medicines.</title>
        <authorList>
            <person name="Rayko M."/>
        </authorList>
    </citation>
    <scope>NUCLEOTIDE SEQUENCE [LARGE SCALE GENOMIC DNA]</scope>
    <source>
        <strain evidence="2">Kwan_BN1</strain>
    </source>
</reference>
<evidence type="ECO:0000313" key="2">
    <source>
        <dbReference type="EMBL" id="KAF6027736.1"/>
    </source>
</evidence>
<dbReference type="InterPro" id="IPR027417">
    <property type="entry name" value="P-loop_NTPase"/>
</dbReference>
<dbReference type="GO" id="GO:0019319">
    <property type="term" value="P:hexose biosynthetic process"/>
    <property type="evidence" value="ECO:0007669"/>
    <property type="project" value="TreeGrafter"/>
</dbReference>
<dbReference type="Proteomes" id="UP000593567">
    <property type="component" value="Unassembled WGS sequence"/>
</dbReference>
<dbReference type="InterPro" id="IPR052654">
    <property type="entry name" value="CS_Sulfotransferase"/>
</dbReference>
<name>A0A7J7JQL9_BUGNE</name>